<dbReference type="InterPro" id="IPR001173">
    <property type="entry name" value="Glyco_trans_2-like"/>
</dbReference>
<evidence type="ECO:0000313" key="7">
    <source>
        <dbReference type="Proteomes" id="UP001597260"/>
    </source>
</evidence>
<gene>
    <name evidence="6" type="ORF">ACFQ4H_20080</name>
</gene>
<reference evidence="7" key="1">
    <citation type="journal article" date="2019" name="Int. J. Syst. Evol. Microbiol.">
        <title>The Global Catalogue of Microorganisms (GCM) 10K type strain sequencing project: providing services to taxonomists for standard genome sequencing and annotation.</title>
        <authorList>
            <consortium name="The Broad Institute Genomics Platform"/>
            <consortium name="The Broad Institute Genome Sequencing Center for Infectious Disease"/>
            <person name="Wu L."/>
            <person name="Ma J."/>
        </authorList>
    </citation>
    <scope>NUCLEOTIDE SEQUENCE [LARGE SCALE GENOMIC DNA]</scope>
    <source>
        <strain evidence="7">JCM 31037</strain>
    </source>
</reference>
<keyword evidence="4" id="KW-0808">Transferase</keyword>
<dbReference type="Pfam" id="PF00535">
    <property type="entry name" value="Glycos_transf_2"/>
    <property type="match status" value="1"/>
</dbReference>
<evidence type="ECO:0000256" key="3">
    <source>
        <dbReference type="ARBA" id="ARBA00022676"/>
    </source>
</evidence>
<keyword evidence="7" id="KW-1185">Reference proteome</keyword>
<dbReference type="Proteomes" id="UP001597260">
    <property type="component" value="Unassembled WGS sequence"/>
</dbReference>
<keyword evidence="3" id="KW-0328">Glycosyltransferase</keyword>
<dbReference type="Gene3D" id="3.90.550.10">
    <property type="entry name" value="Spore Coat Polysaccharide Biosynthesis Protein SpsA, Chain A"/>
    <property type="match status" value="1"/>
</dbReference>
<dbReference type="PANTHER" id="PTHR43179:SF12">
    <property type="entry name" value="GALACTOFURANOSYLTRANSFERASE GLFT2"/>
    <property type="match status" value="1"/>
</dbReference>
<evidence type="ECO:0000259" key="5">
    <source>
        <dbReference type="Pfam" id="PF00535"/>
    </source>
</evidence>
<dbReference type="SUPFAM" id="SSF53448">
    <property type="entry name" value="Nucleotide-diphospho-sugar transferases"/>
    <property type="match status" value="1"/>
</dbReference>
<accession>A0ABW3YIY7</accession>
<evidence type="ECO:0000313" key="6">
    <source>
        <dbReference type="EMBL" id="MFD1323391.1"/>
    </source>
</evidence>
<sequence length="284" mass="32804">MTGIDTGIDILMITYDRPEYVRLSLPHLLDTCTPDTRVWVWHNGSDQPTLEAVEEHLGHPRVHRFRHSPVNAGLRGPTNWLWQEATGTYLSKVDDDCLPESGWLETLRQAHEDVPTFGVIGTWRFPDEDVDEALVAAKLADYPGGHQLLRNHWVQGSGYLVKRELIRQTGQLGENESFSNWCVRAAQLGWVNGWYHPFLHEEHMDDPRSPNTIYRTDEDFMARRPLSARKTGVTTVSQWTEQMRHSARVVQAASLDLREYRGWRLRRRTAARRIRLALTGHAPW</sequence>
<proteinExistence type="inferred from homology"/>
<comment type="caution">
    <text evidence="6">The sequence shown here is derived from an EMBL/GenBank/DDBJ whole genome shotgun (WGS) entry which is preliminary data.</text>
</comment>
<dbReference type="PANTHER" id="PTHR43179">
    <property type="entry name" value="RHAMNOSYLTRANSFERASE WBBL"/>
    <property type="match status" value="1"/>
</dbReference>
<evidence type="ECO:0000256" key="1">
    <source>
        <dbReference type="ARBA" id="ARBA00004776"/>
    </source>
</evidence>
<feature type="domain" description="Glycosyltransferase 2-like" evidence="5">
    <location>
        <begin position="10"/>
        <end position="132"/>
    </location>
</feature>
<comment type="similarity">
    <text evidence="2">Belongs to the glycosyltransferase 2 family.</text>
</comment>
<organism evidence="6 7">
    <name type="scientific">Micromonospora sonneratiae</name>
    <dbReference type="NCBI Taxonomy" id="1184706"/>
    <lineage>
        <taxon>Bacteria</taxon>
        <taxon>Bacillati</taxon>
        <taxon>Actinomycetota</taxon>
        <taxon>Actinomycetes</taxon>
        <taxon>Micromonosporales</taxon>
        <taxon>Micromonosporaceae</taxon>
        <taxon>Micromonospora</taxon>
    </lineage>
</organism>
<dbReference type="InterPro" id="IPR029044">
    <property type="entry name" value="Nucleotide-diphossugar_trans"/>
</dbReference>
<evidence type="ECO:0000256" key="2">
    <source>
        <dbReference type="ARBA" id="ARBA00006739"/>
    </source>
</evidence>
<dbReference type="RefSeq" id="WP_377572552.1">
    <property type="nucleotide sequence ID" value="NZ_JBHTMP010000031.1"/>
</dbReference>
<comment type="pathway">
    <text evidence="1">Cell wall biogenesis; cell wall polysaccharide biosynthesis.</text>
</comment>
<protein>
    <submittedName>
        <fullName evidence="6">Glycosyltransferase family 2 protein</fullName>
    </submittedName>
</protein>
<name>A0ABW3YIY7_9ACTN</name>
<evidence type="ECO:0000256" key="4">
    <source>
        <dbReference type="ARBA" id="ARBA00022679"/>
    </source>
</evidence>
<dbReference type="EMBL" id="JBHTMP010000031">
    <property type="protein sequence ID" value="MFD1323391.1"/>
    <property type="molecule type" value="Genomic_DNA"/>
</dbReference>